<dbReference type="RefSeq" id="XP_018333763.1">
    <property type="nucleotide sequence ID" value="XM_018478261.2"/>
</dbReference>
<evidence type="ECO:0000313" key="2">
    <source>
        <dbReference type="RefSeq" id="XP_018333763.1"/>
    </source>
</evidence>
<accession>A0A1W4XMQ4</accession>
<dbReference type="OrthoDB" id="8251268at2759"/>
<dbReference type="AlphaFoldDB" id="A0A1W4XMQ4"/>
<name>A0A1W4XMQ4_AGRPL</name>
<dbReference type="Proteomes" id="UP000192223">
    <property type="component" value="Unplaced"/>
</dbReference>
<sequence length="90" mass="10825">MNSKYLFRYDIRRKKVVNDCTFNPTEILKSETPWLWAINNQYENEDDDEEDNVGKWMIFLGKAHVNSTWNKIKEAIKNGHLWQSMQFAQI</sequence>
<dbReference type="SUPFAM" id="SSF55418">
    <property type="entry name" value="eIF4e-like"/>
    <property type="match status" value="1"/>
</dbReference>
<dbReference type="STRING" id="224129.A0A1W4XMQ4"/>
<dbReference type="InterPro" id="IPR015034">
    <property type="entry name" value="Bles03"/>
</dbReference>
<keyword evidence="1" id="KW-1185">Reference proteome</keyword>
<organism evidence="1 2">
    <name type="scientific">Agrilus planipennis</name>
    <name type="common">Emerald ash borer</name>
    <name type="synonym">Agrilus marcopoli</name>
    <dbReference type="NCBI Taxonomy" id="224129"/>
    <lineage>
        <taxon>Eukaryota</taxon>
        <taxon>Metazoa</taxon>
        <taxon>Ecdysozoa</taxon>
        <taxon>Arthropoda</taxon>
        <taxon>Hexapoda</taxon>
        <taxon>Insecta</taxon>
        <taxon>Pterygota</taxon>
        <taxon>Neoptera</taxon>
        <taxon>Endopterygota</taxon>
        <taxon>Coleoptera</taxon>
        <taxon>Polyphaga</taxon>
        <taxon>Elateriformia</taxon>
        <taxon>Buprestoidea</taxon>
        <taxon>Buprestidae</taxon>
        <taxon>Agrilinae</taxon>
        <taxon>Agrilus</taxon>
    </lineage>
</organism>
<dbReference type="GeneID" id="108742902"/>
<protein>
    <submittedName>
        <fullName evidence="2">Uncharacterized protein LOC108742902</fullName>
    </submittedName>
</protein>
<dbReference type="KEGG" id="apln:108742902"/>
<reference evidence="2" key="1">
    <citation type="submission" date="2025-08" db="UniProtKB">
        <authorList>
            <consortium name="RefSeq"/>
        </authorList>
    </citation>
    <scope>IDENTIFICATION</scope>
    <source>
        <tissue evidence="2">Entire body</tissue>
    </source>
</reference>
<dbReference type="Gene3D" id="3.30.760.10">
    <property type="entry name" value="RNA Cap, Translation Initiation Factor Eif4e"/>
    <property type="match status" value="1"/>
</dbReference>
<gene>
    <name evidence="2" type="primary">LOC108742902</name>
</gene>
<dbReference type="InParanoid" id="A0A1W4XMQ4"/>
<dbReference type="InterPro" id="IPR023398">
    <property type="entry name" value="TIF_eIF4e-like"/>
</dbReference>
<proteinExistence type="predicted"/>
<dbReference type="Pfam" id="PF08939">
    <property type="entry name" value="Bles03"/>
    <property type="match status" value="1"/>
</dbReference>
<evidence type="ECO:0000313" key="1">
    <source>
        <dbReference type="Proteomes" id="UP000192223"/>
    </source>
</evidence>